<dbReference type="FunFam" id="3.40.50.300:FF:000042">
    <property type="entry name" value="Maltose/maltodextrin ABC transporter, ATP-binding protein"/>
    <property type="match status" value="1"/>
</dbReference>
<dbReference type="GO" id="GO:0055052">
    <property type="term" value="C:ATP-binding cassette (ABC) transporter complex, substrate-binding subunit-containing"/>
    <property type="evidence" value="ECO:0007669"/>
    <property type="project" value="TreeGrafter"/>
</dbReference>
<dbReference type="Proteomes" id="UP000309215">
    <property type="component" value="Unassembled WGS sequence"/>
</dbReference>
<dbReference type="PANTHER" id="PTHR43875">
    <property type="entry name" value="MALTODEXTRIN IMPORT ATP-BINDING PROTEIN MSMX"/>
    <property type="match status" value="1"/>
</dbReference>
<keyword evidence="6" id="KW-1185">Reference proteome</keyword>
<dbReference type="OrthoDB" id="9809450at2"/>
<protein>
    <submittedName>
        <fullName evidence="5">ABC transporter ATP-binding protein</fullName>
    </submittedName>
</protein>
<dbReference type="EMBL" id="SSMQ01000008">
    <property type="protein sequence ID" value="TKD09949.1"/>
    <property type="molecule type" value="Genomic_DNA"/>
</dbReference>
<dbReference type="InterPro" id="IPR012340">
    <property type="entry name" value="NA-bd_OB-fold"/>
</dbReference>
<dbReference type="CDD" id="cd03301">
    <property type="entry name" value="ABC_MalK_N"/>
    <property type="match status" value="1"/>
</dbReference>
<dbReference type="InterPro" id="IPR003439">
    <property type="entry name" value="ABC_transporter-like_ATP-bd"/>
</dbReference>
<reference evidence="5 6" key="1">
    <citation type="submission" date="2019-04" db="EMBL/GenBank/DDBJ databases">
        <authorList>
            <person name="Li Y."/>
            <person name="Wang J."/>
        </authorList>
    </citation>
    <scope>NUCLEOTIDE SEQUENCE [LARGE SCALE GENOMIC DNA]</scope>
    <source>
        <strain evidence="5 6">DSM 14668</strain>
    </source>
</reference>
<feature type="domain" description="ABC transporter" evidence="4">
    <location>
        <begin position="4"/>
        <end position="236"/>
    </location>
</feature>
<dbReference type="GO" id="GO:0016887">
    <property type="term" value="F:ATP hydrolysis activity"/>
    <property type="evidence" value="ECO:0007669"/>
    <property type="project" value="InterPro"/>
</dbReference>
<dbReference type="SUPFAM" id="SSF50331">
    <property type="entry name" value="MOP-like"/>
    <property type="match status" value="1"/>
</dbReference>
<dbReference type="GO" id="GO:0005524">
    <property type="term" value="F:ATP binding"/>
    <property type="evidence" value="ECO:0007669"/>
    <property type="project" value="UniProtKB-KW"/>
</dbReference>
<dbReference type="InterPro" id="IPR013611">
    <property type="entry name" value="Transp-assoc_OB_typ2"/>
</dbReference>
<dbReference type="Gene3D" id="3.40.50.300">
    <property type="entry name" value="P-loop containing nucleotide triphosphate hydrolases"/>
    <property type="match status" value="1"/>
</dbReference>
<name>A0A4U1JFC7_9BACT</name>
<evidence type="ECO:0000313" key="5">
    <source>
        <dbReference type="EMBL" id="TKD09949.1"/>
    </source>
</evidence>
<dbReference type="InterPro" id="IPR017871">
    <property type="entry name" value="ABC_transporter-like_CS"/>
</dbReference>
<keyword evidence="2" id="KW-0547">Nucleotide-binding</keyword>
<accession>A0A4U1JFC7</accession>
<dbReference type="GO" id="GO:0008643">
    <property type="term" value="P:carbohydrate transport"/>
    <property type="evidence" value="ECO:0007669"/>
    <property type="project" value="InterPro"/>
</dbReference>
<dbReference type="InterPro" id="IPR003593">
    <property type="entry name" value="AAA+_ATPase"/>
</dbReference>
<comment type="caution">
    <text evidence="5">The sequence shown here is derived from an EMBL/GenBank/DDBJ whole genome shotgun (WGS) entry which is preliminary data.</text>
</comment>
<organism evidence="5 6">
    <name type="scientific">Polyangium fumosum</name>
    <dbReference type="NCBI Taxonomy" id="889272"/>
    <lineage>
        <taxon>Bacteria</taxon>
        <taxon>Pseudomonadati</taxon>
        <taxon>Myxococcota</taxon>
        <taxon>Polyangia</taxon>
        <taxon>Polyangiales</taxon>
        <taxon>Polyangiaceae</taxon>
        <taxon>Polyangium</taxon>
    </lineage>
</organism>
<dbReference type="PROSITE" id="PS50893">
    <property type="entry name" value="ABC_TRANSPORTER_2"/>
    <property type="match status" value="1"/>
</dbReference>
<dbReference type="Pfam" id="PF00005">
    <property type="entry name" value="ABC_tran"/>
    <property type="match status" value="1"/>
</dbReference>
<dbReference type="Pfam" id="PF08402">
    <property type="entry name" value="TOBE_2"/>
    <property type="match status" value="1"/>
</dbReference>
<gene>
    <name evidence="5" type="ORF">E8A74_10085</name>
</gene>
<dbReference type="InterPro" id="IPR027417">
    <property type="entry name" value="P-loop_NTPase"/>
</dbReference>
<dbReference type="GO" id="GO:0140359">
    <property type="term" value="F:ABC-type transporter activity"/>
    <property type="evidence" value="ECO:0007669"/>
    <property type="project" value="InterPro"/>
</dbReference>
<dbReference type="InterPro" id="IPR047641">
    <property type="entry name" value="ABC_transpr_MalK/UgpC-like"/>
</dbReference>
<dbReference type="PROSITE" id="PS00211">
    <property type="entry name" value="ABC_TRANSPORTER_1"/>
    <property type="match status" value="1"/>
</dbReference>
<dbReference type="AlphaFoldDB" id="A0A4U1JFC7"/>
<evidence type="ECO:0000313" key="6">
    <source>
        <dbReference type="Proteomes" id="UP000309215"/>
    </source>
</evidence>
<dbReference type="InterPro" id="IPR008995">
    <property type="entry name" value="Mo/tungstate-bd_C_term_dom"/>
</dbReference>
<evidence type="ECO:0000256" key="2">
    <source>
        <dbReference type="ARBA" id="ARBA00022741"/>
    </source>
</evidence>
<dbReference type="RefSeq" id="WP_136928748.1">
    <property type="nucleotide sequence ID" value="NZ_SSMQ01000008.1"/>
</dbReference>
<dbReference type="PANTHER" id="PTHR43875:SF1">
    <property type="entry name" value="OSMOPROTECTIVE COMPOUNDS UPTAKE ATP-BINDING PROTEIN GGTA"/>
    <property type="match status" value="1"/>
</dbReference>
<dbReference type="InterPro" id="IPR015855">
    <property type="entry name" value="ABC_transpr_MalK-like"/>
</dbReference>
<dbReference type="Gene3D" id="2.40.50.140">
    <property type="entry name" value="Nucleic acid-binding proteins"/>
    <property type="match status" value="1"/>
</dbReference>
<sequence>MATIELRGLVRKHPGTEIPALDKLDLDVRDGEMLVLVGPSGCGKSTTLRLVSGLDTPDAGTIRIDGRDVTHVAPQDRDVAMVFQGYALYPHMKVREILAFPLKMRGMPRAEQDKKVGEAAEILGLSKLLDRRPGELSGGERQRVAMGRAIVRSPRVFLFDEPLSNLDAALRAELRVELASLVRRLGVTSIYVTHDQVEAMTIGDRIAVMKSGVLQQVGTPKEIYEAPANVFVASFLGTPAINRIEATYHAGTIEAPSLLFSVPVTLGLPNRVVVGIRPEHVSIERDKPRPDDISITAKVVHAEPLGAETYLYLDAAGTRIAARMPGWGSFAPGDALVAAVELRHCLFFDAKTGRRLAEARG</sequence>
<dbReference type="SMART" id="SM00382">
    <property type="entry name" value="AAA"/>
    <property type="match status" value="1"/>
</dbReference>
<proteinExistence type="predicted"/>
<evidence type="ECO:0000256" key="1">
    <source>
        <dbReference type="ARBA" id="ARBA00022448"/>
    </source>
</evidence>
<evidence type="ECO:0000256" key="3">
    <source>
        <dbReference type="ARBA" id="ARBA00022840"/>
    </source>
</evidence>
<dbReference type="SUPFAM" id="SSF52540">
    <property type="entry name" value="P-loop containing nucleoside triphosphate hydrolases"/>
    <property type="match status" value="1"/>
</dbReference>
<keyword evidence="1" id="KW-0813">Transport</keyword>
<evidence type="ECO:0000259" key="4">
    <source>
        <dbReference type="PROSITE" id="PS50893"/>
    </source>
</evidence>
<keyword evidence="3 5" id="KW-0067">ATP-binding</keyword>